<dbReference type="Proteomes" id="UP000285301">
    <property type="component" value="Unassembled WGS sequence"/>
</dbReference>
<dbReference type="GO" id="GO:0006511">
    <property type="term" value="P:ubiquitin-dependent protein catabolic process"/>
    <property type="evidence" value="ECO:0007669"/>
    <property type="project" value="InterPro"/>
</dbReference>
<dbReference type="InterPro" id="IPR029071">
    <property type="entry name" value="Ubiquitin-like_domsf"/>
</dbReference>
<dbReference type="GO" id="GO:0008270">
    <property type="term" value="F:zinc ion binding"/>
    <property type="evidence" value="ECO:0007669"/>
    <property type="project" value="UniProtKB-KW"/>
</dbReference>
<dbReference type="PROSITE" id="PS50249">
    <property type="entry name" value="MPN"/>
    <property type="match status" value="1"/>
</dbReference>
<dbReference type="SUPFAM" id="SSF90209">
    <property type="entry name" value="Ran binding protein zinc finger-like"/>
    <property type="match status" value="1"/>
</dbReference>
<dbReference type="InterPro" id="IPR024682">
    <property type="entry name" value="Npl4_Ub-like_dom"/>
</dbReference>
<protein>
    <recommendedName>
        <fullName evidence="6">Nuclear protein localization protein 4 homolog</fullName>
    </recommendedName>
</protein>
<dbReference type="GO" id="GO:0005634">
    <property type="term" value="C:nucleus"/>
    <property type="evidence" value="ECO:0007669"/>
    <property type="project" value="TreeGrafter"/>
</dbReference>
<dbReference type="PROSITE" id="PS50199">
    <property type="entry name" value="ZF_RANBP2_2"/>
    <property type="match status" value="1"/>
</dbReference>
<organism evidence="10 11">
    <name type="scientific">Dinothrombium tinctorium</name>
    <dbReference type="NCBI Taxonomy" id="1965070"/>
    <lineage>
        <taxon>Eukaryota</taxon>
        <taxon>Metazoa</taxon>
        <taxon>Ecdysozoa</taxon>
        <taxon>Arthropoda</taxon>
        <taxon>Chelicerata</taxon>
        <taxon>Arachnida</taxon>
        <taxon>Acari</taxon>
        <taxon>Acariformes</taxon>
        <taxon>Trombidiformes</taxon>
        <taxon>Prostigmata</taxon>
        <taxon>Anystina</taxon>
        <taxon>Parasitengona</taxon>
        <taxon>Trombidioidea</taxon>
        <taxon>Trombidiidae</taxon>
        <taxon>Dinothrombium</taxon>
    </lineage>
</organism>
<evidence type="ECO:0000256" key="5">
    <source>
        <dbReference type="ARBA" id="ARBA00060618"/>
    </source>
</evidence>
<dbReference type="Gene3D" id="3.10.20.90">
    <property type="entry name" value="Phosphatidylinositol 3-kinase Catalytic Subunit, Chain A, domain 1"/>
    <property type="match status" value="1"/>
</dbReference>
<dbReference type="InterPro" id="IPR007716">
    <property type="entry name" value="NPL4_Zn-bd_put"/>
</dbReference>
<reference evidence="10 11" key="1">
    <citation type="journal article" date="2018" name="Gigascience">
        <title>Genomes of trombidid mites reveal novel predicted allergens and laterally-transferred genes associated with secondary metabolism.</title>
        <authorList>
            <person name="Dong X."/>
            <person name="Chaisiri K."/>
            <person name="Xia D."/>
            <person name="Armstrong S.D."/>
            <person name="Fang Y."/>
            <person name="Donnelly M.J."/>
            <person name="Kadowaki T."/>
            <person name="McGarry J.W."/>
            <person name="Darby A.C."/>
            <person name="Makepeace B.L."/>
        </authorList>
    </citation>
    <scope>NUCLEOTIDE SEQUENCE [LARGE SCALE GENOMIC DNA]</scope>
    <source>
        <strain evidence="10">UoL-WK</strain>
    </source>
</reference>
<dbReference type="FunFam" id="3.40.140.10:FF:000012">
    <property type="entry name" value="nuclear protein localization protein 4 homolog"/>
    <property type="match status" value="1"/>
</dbReference>
<gene>
    <name evidence="10" type="ORF">B4U79_12696</name>
</gene>
<proteinExistence type="inferred from homology"/>
<evidence type="ECO:0000259" key="9">
    <source>
        <dbReference type="PROSITE" id="PS50249"/>
    </source>
</evidence>
<feature type="domain" description="MPN" evidence="9">
    <location>
        <begin position="236"/>
        <end position="374"/>
    </location>
</feature>
<dbReference type="Pfam" id="PF11543">
    <property type="entry name" value="UN_NPL4"/>
    <property type="match status" value="1"/>
</dbReference>
<comment type="pathway">
    <text evidence="5">Protein degradation; proteasomal ubiquitin-dependent pathway.</text>
</comment>
<comment type="caution">
    <text evidence="10">The sequence shown here is derived from an EMBL/GenBank/DDBJ whole genome shotgun (WGS) entry which is preliminary data.</text>
</comment>
<dbReference type="CDD" id="cd08061">
    <property type="entry name" value="MPN_NPL4"/>
    <property type="match status" value="1"/>
</dbReference>
<keyword evidence="2" id="KW-0479">Metal-binding</keyword>
<evidence type="ECO:0000256" key="6">
    <source>
        <dbReference type="ARBA" id="ARBA00074519"/>
    </source>
</evidence>
<dbReference type="GO" id="GO:0043130">
    <property type="term" value="F:ubiquitin binding"/>
    <property type="evidence" value="ECO:0007669"/>
    <property type="project" value="TreeGrafter"/>
</dbReference>
<keyword evidence="4" id="KW-0862">Zinc</keyword>
<name>A0A3S3PG09_9ACAR</name>
<sequence>MIIRVQSAIGSRRVECEADESTSQLMSKVQNAFNLQSIFDFYIYKDRNKKVLIPSLERKTINDFGLKHGDLVFLDFKHGETNSETTNGNSKSAADKSASFKKSMIIQPELLTKLTPPTEDEIDVLLWKEKGLIERPKNQLSCNHGSNMKCVYCSPIEPYNEEYLKEHNIKHMSFHSYLRKLTDGVDRGKFAPLENISCTIKPGCKEHLPWPNGICTKCQPNAITLNRQVYRHVDNVEFENASIVERFLNYWRTTGNQRIGMLYGYYQQHRDIPLGIKAKVVAIYEPSQESTRDFVKLELPEKNLASVERIASKLGLRRVGWIFTDLVPEDIKAGTVKYTRNADTYFLSAQECIMAAYFQTIYPNACRLSSDGYFGSKFVTICITGDKNNQVHMEGYQVSNQCMALVRDNCFLPTKDAPELGYVRETSKELYVPDVFFKEKDSFGNEITKLARPLPIEYLLVDVPVSAPVEPKYTFNPLPQKNPFPIENRLIEGHLQDFNALTTYFNQFTKQQFLEAMSDFHLLLYLSTMETLPLHEDIGPLLKAVKNRDHKLAAEWAKSEKWATVEQLILAQNSVSAPQASSSNSVGSTPMSAPPSRGASNWSCKYCTFENLDSSANCEMCGLPK</sequence>
<dbReference type="InterPro" id="IPR036443">
    <property type="entry name" value="Znf_RanBP2_sf"/>
</dbReference>
<comment type="similarity">
    <text evidence="1">Belongs to the NPL4 family.</text>
</comment>
<feature type="domain" description="RanBP2-type" evidence="8">
    <location>
        <begin position="596"/>
        <end position="625"/>
    </location>
</feature>
<dbReference type="SUPFAM" id="SSF54236">
    <property type="entry name" value="Ubiquitin-like"/>
    <property type="match status" value="1"/>
</dbReference>
<dbReference type="GO" id="GO:0031625">
    <property type="term" value="F:ubiquitin protein ligase binding"/>
    <property type="evidence" value="ECO:0007669"/>
    <property type="project" value="TreeGrafter"/>
</dbReference>
<evidence type="ECO:0000313" key="10">
    <source>
        <dbReference type="EMBL" id="RWS11677.1"/>
    </source>
</evidence>
<dbReference type="PANTHER" id="PTHR12710:SF0">
    <property type="entry name" value="NUCLEAR PROTEIN LOCALIZATION PROTEIN 4 HOMOLOG"/>
    <property type="match status" value="1"/>
</dbReference>
<dbReference type="PROSITE" id="PS01358">
    <property type="entry name" value="ZF_RANBP2_1"/>
    <property type="match status" value="1"/>
</dbReference>
<dbReference type="InterPro" id="IPR037518">
    <property type="entry name" value="MPN"/>
</dbReference>
<dbReference type="Pfam" id="PF05020">
    <property type="entry name" value="zf-NPL4"/>
    <property type="match status" value="1"/>
</dbReference>
<dbReference type="InterPro" id="IPR001876">
    <property type="entry name" value="Znf_RanBP2"/>
</dbReference>
<keyword evidence="11" id="KW-1185">Reference proteome</keyword>
<dbReference type="PIRSF" id="PIRSF010052">
    <property type="entry name" value="Polyub_prc_Npl4"/>
    <property type="match status" value="1"/>
</dbReference>
<evidence type="ECO:0000256" key="4">
    <source>
        <dbReference type="ARBA" id="ARBA00022833"/>
    </source>
</evidence>
<keyword evidence="3 7" id="KW-0863">Zinc-finger</keyword>
<dbReference type="Pfam" id="PF05021">
    <property type="entry name" value="NPL4"/>
    <property type="match status" value="1"/>
</dbReference>
<dbReference type="PANTHER" id="PTHR12710">
    <property type="entry name" value="NUCLEAR PROTEIN LOCALIZATION 4"/>
    <property type="match status" value="1"/>
</dbReference>
<accession>A0A3S3PG09</accession>
<evidence type="ECO:0000256" key="3">
    <source>
        <dbReference type="ARBA" id="ARBA00022771"/>
    </source>
</evidence>
<dbReference type="EMBL" id="NCKU01001604">
    <property type="protein sequence ID" value="RWS11677.1"/>
    <property type="molecule type" value="Genomic_DNA"/>
</dbReference>
<dbReference type="Gene3D" id="4.10.1060.10">
    <property type="entry name" value="Zinc finger, RanBP2-type"/>
    <property type="match status" value="1"/>
</dbReference>
<evidence type="ECO:0000259" key="8">
    <source>
        <dbReference type="PROSITE" id="PS50199"/>
    </source>
</evidence>
<dbReference type="OrthoDB" id="10251089at2759"/>
<evidence type="ECO:0000256" key="7">
    <source>
        <dbReference type="PROSITE-ProRule" id="PRU00322"/>
    </source>
</evidence>
<evidence type="ECO:0000256" key="2">
    <source>
        <dbReference type="ARBA" id="ARBA00022723"/>
    </source>
</evidence>
<dbReference type="InterPro" id="IPR016563">
    <property type="entry name" value="Npl4"/>
</dbReference>
<dbReference type="STRING" id="1965070.A0A3S3PG09"/>
<dbReference type="InterPro" id="IPR007717">
    <property type="entry name" value="NPL4_C"/>
</dbReference>
<evidence type="ECO:0000313" key="11">
    <source>
        <dbReference type="Proteomes" id="UP000285301"/>
    </source>
</evidence>
<evidence type="ECO:0000256" key="1">
    <source>
        <dbReference type="ARBA" id="ARBA00011025"/>
    </source>
</evidence>
<dbReference type="AlphaFoldDB" id="A0A3S3PG09"/>